<dbReference type="RefSeq" id="WP_146963641.1">
    <property type="nucleotide sequence ID" value="NZ_CP042467.1"/>
</dbReference>
<dbReference type="AlphaFoldDB" id="A0A5B8Y3D5"/>
<sequence>MTKPNEIFQGNAFGGNKKLFTIVPVQLRLSFVKHLADAQLLQLRPGDHVIVETGRGPAIAKVTAHMERRVLAADEVIQVIRKATDEDVQQADRNEDLEAQAYHFCVDRVKARDLPMKVVRAHVMQDGSRIVVYFSSDGRIDFRDLVKDLAHRFRTRIEMHQIGVRDGTRMIGGIGPCGRELCCSSFLENFAPVSIRMAKDQGLTLNPAKVSGMCGRLMCCLVYEQAVYRRMKKTLPRAGKDVMTPDGPGKVIGLDVVNQRVQVQLEDTNRRYYRADDVAQAEPTQSTIQKAPTNYIWDEETVEDEAKSVETVVRRRRSDRSKSKSDAKAKADKPKTDKPKADKPNPEADTSDKPRRRRRRRRSSKDKTDSKPKE</sequence>
<dbReference type="Proteomes" id="UP000321595">
    <property type="component" value="Chromosome"/>
</dbReference>
<accession>A0A5B8Y3D5</accession>
<dbReference type="InterPro" id="IPR047767">
    <property type="entry name" value="PSP1-like"/>
</dbReference>
<proteinExistence type="predicted"/>
<reference evidence="3 4" key="1">
    <citation type="submission" date="2019-08" db="EMBL/GenBank/DDBJ databases">
        <authorList>
            <person name="Liang Q."/>
        </authorList>
    </citation>
    <scope>NUCLEOTIDE SEQUENCE [LARGE SCALE GENOMIC DNA]</scope>
    <source>
        <strain evidence="3 4">V1718</strain>
    </source>
</reference>
<feature type="domain" description="PSP1 C-terminal" evidence="2">
    <location>
        <begin position="77"/>
        <end position="162"/>
    </location>
</feature>
<dbReference type="OrthoDB" id="9779344at2"/>
<evidence type="ECO:0000256" key="1">
    <source>
        <dbReference type="SAM" id="MobiDB-lite"/>
    </source>
</evidence>
<dbReference type="GO" id="GO:0005737">
    <property type="term" value="C:cytoplasm"/>
    <property type="evidence" value="ECO:0007669"/>
    <property type="project" value="TreeGrafter"/>
</dbReference>
<dbReference type="PANTHER" id="PTHR43830">
    <property type="entry name" value="PROTEIN PSP1"/>
    <property type="match status" value="1"/>
</dbReference>
<feature type="compositionally biased region" description="Basic residues" evidence="1">
    <location>
        <begin position="354"/>
        <end position="364"/>
    </location>
</feature>
<evidence type="ECO:0000313" key="3">
    <source>
        <dbReference type="EMBL" id="QED30179.1"/>
    </source>
</evidence>
<evidence type="ECO:0000313" key="4">
    <source>
        <dbReference type="Proteomes" id="UP000321595"/>
    </source>
</evidence>
<dbReference type="PANTHER" id="PTHR43830:SF3">
    <property type="entry name" value="PROTEIN PSP1"/>
    <property type="match status" value="1"/>
</dbReference>
<dbReference type="EMBL" id="CP042467">
    <property type="protein sequence ID" value="QED30179.1"/>
    <property type="molecule type" value="Genomic_DNA"/>
</dbReference>
<dbReference type="Pfam" id="PF04468">
    <property type="entry name" value="PSP1"/>
    <property type="match status" value="1"/>
</dbReference>
<gene>
    <name evidence="3" type="ORF">FRD01_23680</name>
</gene>
<evidence type="ECO:0000259" key="2">
    <source>
        <dbReference type="PROSITE" id="PS51411"/>
    </source>
</evidence>
<feature type="compositionally biased region" description="Basic and acidic residues" evidence="1">
    <location>
        <begin position="365"/>
        <end position="374"/>
    </location>
</feature>
<protein>
    <recommendedName>
        <fullName evidence="2">PSP1 C-terminal domain-containing protein</fullName>
    </recommendedName>
</protein>
<feature type="compositionally biased region" description="Basic and acidic residues" evidence="1">
    <location>
        <begin position="320"/>
        <end position="353"/>
    </location>
</feature>
<keyword evidence="4" id="KW-1185">Reference proteome</keyword>
<dbReference type="PROSITE" id="PS51411">
    <property type="entry name" value="PSP1_C"/>
    <property type="match status" value="1"/>
</dbReference>
<feature type="region of interest" description="Disordered" evidence="1">
    <location>
        <begin position="306"/>
        <end position="374"/>
    </location>
</feature>
<organism evidence="3 4">
    <name type="scientific">Microvenator marinus</name>
    <dbReference type="NCBI Taxonomy" id="2600177"/>
    <lineage>
        <taxon>Bacteria</taxon>
        <taxon>Deltaproteobacteria</taxon>
        <taxon>Bradymonadales</taxon>
        <taxon>Microvenatoraceae</taxon>
        <taxon>Microvenator</taxon>
    </lineage>
</organism>
<dbReference type="NCBIfam" id="NF041131">
    <property type="entry name" value="RicT_YaaT_fam"/>
    <property type="match status" value="1"/>
</dbReference>
<name>A0A5B8Y3D5_9DELT</name>
<dbReference type="KEGG" id="bbae:FRD01_23680"/>
<dbReference type="InterPro" id="IPR007557">
    <property type="entry name" value="PSP1_C"/>
</dbReference>